<organism evidence="1 2">
    <name type="scientific">Pendulispora albinea</name>
    <dbReference type="NCBI Taxonomy" id="2741071"/>
    <lineage>
        <taxon>Bacteria</taxon>
        <taxon>Pseudomonadati</taxon>
        <taxon>Myxococcota</taxon>
        <taxon>Myxococcia</taxon>
        <taxon>Myxococcales</taxon>
        <taxon>Sorangiineae</taxon>
        <taxon>Pendulisporaceae</taxon>
        <taxon>Pendulispora</taxon>
    </lineage>
</organism>
<gene>
    <name evidence="1" type="ORF">LZC94_45030</name>
</gene>
<dbReference type="EMBL" id="CP089984">
    <property type="protein sequence ID" value="WXB14971.1"/>
    <property type="molecule type" value="Genomic_DNA"/>
</dbReference>
<keyword evidence="2" id="KW-1185">Reference proteome</keyword>
<sequence length="112" mass="12534">MFANHVQAARACRALLAQARLEHLWTARGPTDDAIELLKRDGGKLPRGDRFVFLAAWGFWDRTSTRLRLCEMFDALDLGRLQALCSLMLAVTQGTSYVDAWLETYGLATDCA</sequence>
<name>A0ABZ2LYX0_9BACT</name>
<evidence type="ECO:0000313" key="2">
    <source>
        <dbReference type="Proteomes" id="UP001370348"/>
    </source>
</evidence>
<protein>
    <submittedName>
        <fullName evidence="1">Uncharacterized protein</fullName>
    </submittedName>
</protein>
<evidence type="ECO:0000313" key="1">
    <source>
        <dbReference type="EMBL" id="WXB14971.1"/>
    </source>
</evidence>
<dbReference type="Proteomes" id="UP001370348">
    <property type="component" value="Chromosome"/>
</dbReference>
<reference evidence="1 2" key="1">
    <citation type="submission" date="2021-12" db="EMBL/GenBank/DDBJ databases">
        <title>Discovery of the Pendulisporaceae a myxobacterial family with distinct sporulation behavior and unique specialized metabolism.</title>
        <authorList>
            <person name="Garcia R."/>
            <person name="Popoff A."/>
            <person name="Bader C.D."/>
            <person name="Loehr J."/>
            <person name="Walesch S."/>
            <person name="Walt C."/>
            <person name="Boldt J."/>
            <person name="Bunk B."/>
            <person name="Haeckl F.J.F.P.J."/>
            <person name="Gunesch A.P."/>
            <person name="Birkelbach J."/>
            <person name="Nuebel U."/>
            <person name="Pietschmann T."/>
            <person name="Bach T."/>
            <person name="Mueller R."/>
        </authorList>
    </citation>
    <scope>NUCLEOTIDE SEQUENCE [LARGE SCALE GENOMIC DNA]</scope>
    <source>
        <strain evidence="1 2">MSr11954</strain>
    </source>
</reference>
<dbReference type="RefSeq" id="WP_394824594.1">
    <property type="nucleotide sequence ID" value="NZ_CP089984.1"/>
</dbReference>
<accession>A0ABZ2LYX0</accession>
<proteinExistence type="predicted"/>